<keyword evidence="1" id="KW-1133">Transmembrane helix</keyword>
<organism evidence="2 3">
    <name type="scientific">Neolewinella lacunae</name>
    <dbReference type="NCBI Taxonomy" id="1517758"/>
    <lineage>
        <taxon>Bacteria</taxon>
        <taxon>Pseudomonadati</taxon>
        <taxon>Bacteroidota</taxon>
        <taxon>Saprospiria</taxon>
        <taxon>Saprospirales</taxon>
        <taxon>Lewinellaceae</taxon>
        <taxon>Neolewinella</taxon>
    </lineage>
</organism>
<protein>
    <submittedName>
        <fullName evidence="2">Uncharacterized protein</fullName>
    </submittedName>
</protein>
<evidence type="ECO:0000313" key="3">
    <source>
        <dbReference type="Proteomes" id="UP000650081"/>
    </source>
</evidence>
<feature type="transmembrane region" description="Helical" evidence="1">
    <location>
        <begin position="78"/>
        <end position="98"/>
    </location>
</feature>
<evidence type="ECO:0000256" key="1">
    <source>
        <dbReference type="SAM" id="Phobius"/>
    </source>
</evidence>
<dbReference type="EMBL" id="JACSIT010000152">
    <property type="protein sequence ID" value="MBC6996332.1"/>
    <property type="molecule type" value="Genomic_DNA"/>
</dbReference>
<keyword evidence="1" id="KW-0472">Membrane</keyword>
<sequence>MGFLKLFKPPSHQKFSYKPRYWDPKKEEAEERRQRVEQLAKGGVDSMKTRISGGFRRGQGGEASGAYRSARVKQSNSTLIIVLVCLLALAYLGIAVFFPDLNAWLS</sequence>
<reference evidence="2" key="1">
    <citation type="submission" date="2020-08" db="EMBL/GenBank/DDBJ databases">
        <title>Lewinella bacteria from marine environments.</title>
        <authorList>
            <person name="Zhong Y."/>
        </authorList>
    </citation>
    <scope>NUCLEOTIDE SEQUENCE</scope>
    <source>
        <strain evidence="2">KCTC 42187</strain>
    </source>
</reference>
<dbReference type="Proteomes" id="UP000650081">
    <property type="component" value="Unassembled WGS sequence"/>
</dbReference>
<accession>A0A923PLL8</accession>
<name>A0A923PLL8_9BACT</name>
<evidence type="ECO:0000313" key="2">
    <source>
        <dbReference type="EMBL" id="MBC6996332.1"/>
    </source>
</evidence>
<dbReference type="AlphaFoldDB" id="A0A923PLL8"/>
<keyword evidence="3" id="KW-1185">Reference proteome</keyword>
<proteinExistence type="predicted"/>
<dbReference type="RefSeq" id="WP_187468343.1">
    <property type="nucleotide sequence ID" value="NZ_JACSIT010000152.1"/>
</dbReference>
<comment type="caution">
    <text evidence="2">The sequence shown here is derived from an EMBL/GenBank/DDBJ whole genome shotgun (WGS) entry which is preliminary data.</text>
</comment>
<keyword evidence="1" id="KW-0812">Transmembrane</keyword>
<gene>
    <name evidence="2" type="ORF">H9S92_19330</name>
</gene>